<evidence type="ECO:0000313" key="2">
    <source>
        <dbReference type="Proteomes" id="UP001326613"/>
    </source>
</evidence>
<dbReference type="RefSeq" id="WP_323738317.1">
    <property type="nucleotide sequence ID" value="NZ_CP112932.1"/>
</dbReference>
<organism evidence="1 2">
    <name type="scientific">Candidatus Trichorickettsia mobilis</name>
    <dbReference type="NCBI Taxonomy" id="1346319"/>
    <lineage>
        <taxon>Bacteria</taxon>
        <taxon>Pseudomonadati</taxon>
        <taxon>Pseudomonadota</taxon>
        <taxon>Alphaproteobacteria</taxon>
        <taxon>Rickettsiales</taxon>
        <taxon>Rickettsiaceae</taxon>
        <taxon>Rickettsieae</taxon>
        <taxon>Candidatus Trichorickettsia</taxon>
    </lineage>
</organism>
<gene>
    <name evidence="1" type="ORF">Trichorick_00100</name>
</gene>
<reference evidence="1 2" key="1">
    <citation type="submission" date="2022-10" db="EMBL/GenBank/DDBJ databases">
        <title>Host association and intracellularity evolved multiple times independently in the Rickettsiales.</title>
        <authorList>
            <person name="Castelli M."/>
            <person name="Nardi T."/>
            <person name="Gammuto L."/>
            <person name="Bellinzona G."/>
            <person name="Sabaneyeva E."/>
            <person name="Potekhin A."/>
            <person name="Serra V."/>
            <person name="Petroni G."/>
            <person name="Sassera D."/>
        </authorList>
    </citation>
    <scope>NUCLEOTIDE SEQUENCE [LARGE SCALE GENOMIC DNA]</scope>
    <source>
        <strain evidence="1 2">Kr 154-4</strain>
    </source>
</reference>
<dbReference type="EMBL" id="CP112932">
    <property type="protein sequence ID" value="WPY00228.1"/>
    <property type="molecule type" value="Genomic_DNA"/>
</dbReference>
<evidence type="ECO:0000313" key="1">
    <source>
        <dbReference type="EMBL" id="WPY00228.1"/>
    </source>
</evidence>
<accession>A0ABZ0UQA7</accession>
<sequence length="500" mass="57352">MKNIAEATAGKIDERLQVLQLIIEHPEELANAIQEHPDTCVRIRTLGHIAAKYQLLEQLLTSQILTPVIDHCNVDDFISILGNVHRSDNFQVLFEQIFDIAAFKSKIKEYLTNETIAKGLALALYKCPTIINKLPIEDILNLGDINLLSKAFTALVKSNDNHYTVLDYCNFNNKAHKEAFEAMILNGNISKTARTELLSIVLEHGERFNYIDAPRISYNKEHIKPAIQKVIDNIYTNLDPANHQLLADRINWGLTKFYGTNLVITDIINHGLSKSIYIGTGHEYIPNTHLNVGGSSTKWCILIKKGNLLLKSVISNDFIDTFAELIHEATHMACGEFFDNNQEPYSNQIREQKEQEFVESYHKLVQQPLIEDMLSDYYHPSQYEREFIAYFITRYVQYCITYSLWEDRALSFKQFAPLYLNSSKEEHQETGRLLQKLADYLDDVTGFIRIAHNSLTAREETAINQNIHELNIEEVKLDYDLKVINDDVKPLGSNDSDIID</sequence>
<name>A0ABZ0UQA7_9RICK</name>
<protein>
    <submittedName>
        <fullName evidence="1">Uncharacterized protein</fullName>
    </submittedName>
</protein>
<proteinExistence type="predicted"/>
<keyword evidence="2" id="KW-1185">Reference proteome</keyword>
<dbReference type="Proteomes" id="UP001326613">
    <property type="component" value="Chromosome"/>
</dbReference>